<dbReference type="PANTHER" id="PTHR11439:SF508">
    <property type="entry name" value="RNA-DIRECTED DNA POLYMERASE"/>
    <property type="match status" value="1"/>
</dbReference>
<dbReference type="CDD" id="cd09272">
    <property type="entry name" value="RNase_HI_RT_Ty1"/>
    <property type="match status" value="1"/>
</dbReference>
<sequence>MTLPEGFFNSGDTRVCRLKKSLYGLKQAPRQWNAKLTQTLIEHGFIQSKSDYSLFTKTDHNSFIALLVYVDDIIITGNDVGKIEKFKAYLNTKFKIKDLGKLKYFLGIEVIDTDKGLCLSQRKYCLDLLSDFGLLACKPSATPLEQNLVISNESTSTTINRHNYSGKLIYLTHTRPDISYSVHCLSQFMHKPLKSHLKIALKVLRYLKNNPGMGIHIVKQPKASLEAFVDADWAKCIVTRKSVTGFCISLNGSLVSWKSKKQNTLSKSSAEAEYRAMASVTSEIVWILKILKDLNWEQFMPVTMYCDSQAAIKIAANPVFHERTKHLEIDLHFVREKILSGVLRTQKIGSADQTADIFTKGLDKLQHNKLVKQMGLFYLLDKEWQSGYAEGLKMSTSDSWKLLVYILTIDK</sequence>
<dbReference type="EMBL" id="BQNB010013702">
    <property type="protein sequence ID" value="GJT19242.1"/>
    <property type="molecule type" value="Genomic_DNA"/>
</dbReference>
<protein>
    <submittedName>
        <fullName evidence="2">Ribonuclease H-like domain-containing protein</fullName>
    </submittedName>
</protein>
<evidence type="ECO:0000313" key="2">
    <source>
        <dbReference type="EMBL" id="GJT19242.1"/>
    </source>
</evidence>
<dbReference type="Pfam" id="PF07727">
    <property type="entry name" value="RVT_2"/>
    <property type="match status" value="1"/>
</dbReference>
<name>A0ABQ5BZN5_9ASTR</name>
<evidence type="ECO:0000313" key="3">
    <source>
        <dbReference type="Proteomes" id="UP001151760"/>
    </source>
</evidence>
<dbReference type="InterPro" id="IPR043502">
    <property type="entry name" value="DNA/RNA_pol_sf"/>
</dbReference>
<feature type="domain" description="Reverse transcriptase Ty1/copia-type" evidence="1">
    <location>
        <begin position="3"/>
        <end position="145"/>
    </location>
</feature>
<dbReference type="PANTHER" id="PTHR11439">
    <property type="entry name" value="GAG-POL-RELATED RETROTRANSPOSON"/>
    <property type="match status" value="1"/>
</dbReference>
<dbReference type="SUPFAM" id="SSF56672">
    <property type="entry name" value="DNA/RNA polymerases"/>
    <property type="match status" value="1"/>
</dbReference>
<accession>A0ABQ5BZN5</accession>
<keyword evidence="3" id="KW-1185">Reference proteome</keyword>
<proteinExistence type="predicted"/>
<reference evidence="2" key="2">
    <citation type="submission" date="2022-01" db="EMBL/GenBank/DDBJ databases">
        <authorList>
            <person name="Yamashiro T."/>
            <person name="Shiraishi A."/>
            <person name="Satake H."/>
            <person name="Nakayama K."/>
        </authorList>
    </citation>
    <scope>NUCLEOTIDE SEQUENCE</scope>
</reference>
<dbReference type="Proteomes" id="UP001151760">
    <property type="component" value="Unassembled WGS sequence"/>
</dbReference>
<organism evidence="2 3">
    <name type="scientific">Tanacetum coccineum</name>
    <dbReference type="NCBI Taxonomy" id="301880"/>
    <lineage>
        <taxon>Eukaryota</taxon>
        <taxon>Viridiplantae</taxon>
        <taxon>Streptophyta</taxon>
        <taxon>Embryophyta</taxon>
        <taxon>Tracheophyta</taxon>
        <taxon>Spermatophyta</taxon>
        <taxon>Magnoliopsida</taxon>
        <taxon>eudicotyledons</taxon>
        <taxon>Gunneridae</taxon>
        <taxon>Pentapetalae</taxon>
        <taxon>asterids</taxon>
        <taxon>campanulids</taxon>
        <taxon>Asterales</taxon>
        <taxon>Asteraceae</taxon>
        <taxon>Asteroideae</taxon>
        <taxon>Anthemideae</taxon>
        <taxon>Anthemidinae</taxon>
        <taxon>Tanacetum</taxon>
    </lineage>
</organism>
<evidence type="ECO:0000259" key="1">
    <source>
        <dbReference type="Pfam" id="PF07727"/>
    </source>
</evidence>
<reference evidence="2" key="1">
    <citation type="journal article" date="2022" name="Int. J. Mol. Sci.">
        <title>Draft Genome of Tanacetum Coccineum: Genomic Comparison of Closely Related Tanacetum-Family Plants.</title>
        <authorList>
            <person name="Yamashiro T."/>
            <person name="Shiraishi A."/>
            <person name="Nakayama K."/>
            <person name="Satake H."/>
        </authorList>
    </citation>
    <scope>NUCLEOTIDE SEQUENCE</scope>
</reference>
<gene>
    <name evidence="2" type="ORF">Tco_0877948</name>
</gene>
<dbReference type="InterPro" id="IPR013103">
    <property type="entry name" value="RVT_2"/>
</dbReference>
<comment type="caution">
    <text evidence="2">The sequence shown here is derived from an EMBL/GenBank/DDBJ whole genome shotgun (WGS) entry which is preliminary data.</text>
</comment>